<keyword evidence="10" id="KW-1185">Reference proteome</keyword>
<dbReference type="RefSeq" id="XP_002683277.1">
    <property type="nucleotide sequence ID" value="XM_002683231.1"/>
</dbReference>
<dbReference type="EMBL" id="GG738845">
    <property type="protein sequence ID" value="EFC50533.1"/>
    <property type="molecule type" value="Genomic_DNA"/>
</dbReference>
<dbReference type="STRING" id="5762.D2UYS8"/>
<dbReference type="AlphaFoldDB" id="D2UYS8"/>
<dbReference type="GeneID" id="8863649"/>
<dbReference type="eggNOG" id="KOG3901">
    <property type="taxonomic scope" value="Eukaryota"/>
</dbReference>
<feature type="non-terminal residue" evidence="9">
    <location>
        <position position="1"/>
    </location>
</feature>
<dbReference type="GO" id="GO:0000124">
    <property type="term" value="C:SAGA complex"/>
    <property type="evidence" value="ECO:0007669"/>
    <property type="project" value="UniProtKB-ARBA"/>
</dbReference>
<protein>
    <recommendedName>
        <fullName evidence="7">Transcription initiation factor TFIID subunit 13</fullName>
    </recommendedName>
</protein>
<evidence type="ECO:0000256" key="3">
    <source>
        <dbReference type="ARBA" id="ARBA00023159"/>
    </source>
</evidence>
<accession>D2UYS8</accession>
<reference evidence="9 10" key="1">
    <citation type="journal article" date="2010" name="Cell">
        <title>The genome of Naegleria gruberi illuminates early eukaryotic versatility.</title>
        <authorList>
            <person name="Fritz-Laylin L.K."/>
            <person name="Prochnik S.E."/>
            <person name="Ginger M.L."/>
            <person name="Dacks J.B."/>
            <person name="Carpenter M.L."/>
            <person name="Field M.C."/>
            <person name="Kuo A."/>
            <person name="Paredez A."/>
            <person name="Chapman J."/>
            <person name="Pham J."/>
            <person name="Shu S."/>
            <person name="Neupane R."/>
            <person name="Cipriano M."/>
            <person name="Mancuso J."/>
            <person name="Tu H."/>
            <person name="Salamov A."/>
            <person name="Lindquist E."/>
            <person name="Shapiro H."/>
            <person name="Lucas S."/>
            <person name="Grigoriev I.V."/>
            <person name="Cande W.Z."/>
            <person name="Fulton C."/>
            <person name="Rokhsar D.S."/>
            <person name="Dawson S.C."/>
        </authorList>
    </citation>
    <scope>NUCLEOTIDE SEQUENCE [LARGE SCALE GENOMIC DNA]</scope>
    <source>
        <strain evidence="9 10">NEG-M</strain>
    </source>
</reference>
<name>D2UYS8_NAEGR</name>
<dbReference type="SUPFAM" id="SSF47113">
    <property type="entry name" value="Histone-fold"/>
    <property type="match status" value="1"/>
</dbReference>
<keyword evidence="3" id="KW-0010">Activator</keyword>
<dbReference type="FunFam" id="1.10.20.10:FF:000023">
    <property type="entry name" value="transcription initiation protein SPT3 homolog"/>
    <property type="match status" value="1"/>
</dbReference>
<dbReference type="GO" id="GO:0046982">
    <property type="term" value="F:protein heterodimerization activity"/>
    <property type="evidence" value="ECO:0007669"/>
    <property type="project" value="InterPro"/>
</dbReference>
<dbReference type="GO" id="GO:0006366">
    <property type="term" value="P:transcription by RNA polymerase II"/>
    <property type="evidence" value="ECO:0007669"/>
    <property type="project" value="InterPro"/>
</dbReference>
<evidence type="ECO:0000256" key="6">
    <source>
        <dbReference type="ARBA" id="ARBA00038392"/>
    </source>
</evidence>
<keyword evidence="4" id="KW-0804">Transcription</keyword>
<evidence type="ECO:0000313" key="9">
    <source>
        <dbReference type="EMBL" id="EFC50533.1"/>
    </source>
</evidence>
<dbReference type="InterPro" id="IPR009072">
    <property type="entry name" value="Histone-fold"/>
</dbReference>
<evidence type="ECO:0000256" key="7">
    <source>
        <dbReference type="ARBA" id="ARBA00040136"/>
    </source>
</evidence>
<evidence type="ECO:0000256" key="2">
    <source>
        <dbReference type="ARBA" id="ARBA00023015"/>
    </source>
</evidence>
<evidence type="ECO:0000313" key="10">
    <source>
        <dbReference type="Proteomes" id="UP000006671"/>
    </source>
</evidence>
<dbReference type="GO" id="GO:0006357">
    <property type="term" value="P:regulation of transcription by RNA polymerase II"/>
    <property type="evidence" value="ECO:0007669"/>
    <property type="project" value="UniProtKB-ARBA"/>
</dbReference>
<keyword evidence="5" id="KW-0539">Nucleus</keyword>
<dbReference type="InParanoid" id="D2UYS8"/>
<feature type="non-terminal residue" evidence="9">
    <location>
        <position position="90"/>
    </location>
</feature>
<dbReference type="CDD" id="cd07978">
    <property type="entry name" value="HFD_TAF13"/>
    <property type="match status" value="1"/>
</dbReference>
<dbReference type="InterPro" id="IPR003195">
    <property type="entry name" value="TFIID_TAF13"/>
</dbReference>
<evidence type="ECO:0000256" key="4">
    <source>
        <dbReference type="ARBA" id="ARBA00023163"/>
    </source>
</evidence>
<dbReference type="Proteomes" id="UP000006671">
    <property type="component" value="Unassembled WGS sequence"/>
</dbReference>
<evidence type="ECO:0000256" key="1">
    <source>
        <dbReference type="ARBA" id="ARBA00004123"/>
    </source>
</evidence>
<comment type="subcellular location">
    <subcellularLocation>
        <location evidence="1">Nucleus</location>
    </subcellularLocation>
</comment>
<dbReference type="PANTHER" id="PTHR11380:SF5">
    <property type="entry name" value="TRANSCRIPTION INITIATION FACTOR TFIID SUBUNIT 13"/>
    <property type="match status" value="1"/>
</dbReference>
<dbReference type="OMA" id="CERAMNV"/>
<dbReference type="KEGG" id="ngr:NAEGRDRAFT_5555"/>
<dbReference type="OrthoDB" id="10266074at2759"/>
<dbReference type="PANTHER" id="PTHR11380">
    <property type="entry name" value="TRANSCRIPTION INITIATION FACTOR TFIID/SUPT3-RELATED"/>
    <property type="match status" value="1"/>
</dbReference>
<organism evidence="10">
    <name type="scientific">Naegleria gruberi</name>
    <name type="common">Amoeba</name>
    <dbReference type="NCBI Taxonomy" id="5762"/>
    <lineage>
        <taxon>Eukaryota</taxon>
        <taxon>Discoba</taxon>
        <taxon>Heterolobosea</taxon>
        <taxon>Tetramitia</taxon>
        <taxon>Eutetramitia</taxon>
        <taxon>Vahlkampfiidae</taxon>
        <taxon>Naegleria</taxon>
    </lineage>
</organism>
<sequence length="90" mass="10679">SGRKKTELAPHIRQMMYGFGDVRNPLPETVTLMEELVREYVHEIVSEALKISKKGRLNPEDLVFLIRHDSKKYLRVDELLRKYQEIKKAR</sequence>
<comment type="similarity">
    <text evidence="8">Belongs to the SPT3 family.</text>
</comment>
<dbReference type="GO" id="GO:0005634">
    <property type="term" value="C:nucleus"/>
    <property type="evidence" value="ECO:0007669"/>
    <property type="project" value="UniProtKB-SubCell"/>
</dbReference>
<proteinExistence type="inferred from homology"/>
<evidence type="ECO:0000256" key="8">
    <source>
        <dbReference type="ARBA" id="ARBA00061274"/>
    </source>
</evidence>
<comment type="similarity">
    <text evidence="6">Belongs to the TAF13 family.</text>
</comment>
<dbReference type="VEuPathDB" id="AmoebaDB:NAEGRDRAFT_5555"/>
<dbReference type="Gene3D" id="1.10.20.10">
    <property type="entry name" value="Histone, subunit A"/>
    <property type="match status" value="1"/>
</dbReference>
<dbReference type="FunCoup" id="D2UYS8">
    <property type="interactions" value="67"/>
</dbReference>
<keyword evidence="2" id="KW-0805">Transcription regulation</keyword>
<dbReference type="Pfam" id="PF02269">
    <property type="entry name" value="TFIID-18kDa"/>
    <property type="match status" value="1"/>
</dbReference>
<evidence type="ECO:0000256" key="5">
    <source>
        <dbReference type="ARBA" id="ARBA00023242"/>
    </source>
</evidence>
<gene>
    <name evidence="9" type="ORF">NAEGRDRAFT_5555</name>
</gene>